<dbReference type="InterPro" id="IPR056576">
    <property type="entry name" value="MGAT4_A/B/C_C"/>
</dbReference>
<accession>A0A9N9XJS4</accession>
<dbReference type="InterPro" id="IPR006759">
    <property type="entry name" value="Glyco_transf_54"/>
</dbReference>
<gene>
    <name evidence="6" type="ORF">DIABBA_LOCUS12113</name>
</gene>
<dbReference type="OrthoDB" id="2016523at2759"/>
<evidence type="ECO:0000313" key="6">
    <source>
        <dbReference type="EMBL" id="CAG9839336.1"/>
    </source>
</evidence>
<comment type="pathway">
    <text evidence="1">Protein modification; protein glycosylation.</text>
</comment>
<reference evidence="6" key="1">
    <citation type="submission" date="2022-01" db="EMBL/GenBank/DDBJ databases">
        <authorList>
            <person name="King R."/>
        </authorList>
    </citation>
    <scope>NUCLEOTIDE SEQUENCE</scope>
</reference>
<dbReference type="GO" id="GO:0005795">
    <property type="term" value="C:Golgi stack"/>
    <property type="evidence" value="ECO:0007669"/>
    <property type="project" value="TreeGrafter"/>
</dbReference>
<evidence type="ECO:0000256" key="1">
    <source>
        <dbReference type="ARBA" id="ARBA00004922"/>
    </source>
</evidence>
<evidence type="ECO:0008006" key="8">
    <source>
        <dbReference type="Google" id="ProtNLM"/>
    </source>
</evidence>
<evidence type="ECO:0000259" key="4">
    <source>
        <dbReference type="Pfam" id="PF04666"/>
    </source>
</evidence>
<dbReference type="Pfam" id="PF04666">
    <property type="entry name" value="MGAT4_cons"/>
    <property type="match status" value="1"/>
</dbReference>
<dbReference type="EMBL" id="OU898283">
    <property type="protein sequence ID" value="CAG9839336.1"/>
    <property type="molecule type" value="Genomic_DNA"/>
</dbReference>
<feature type="domain" description="MGAT4 A/B/C C-terminal" evidence="5">
    <location>
        <begin position="312"/>
        <end position="405"/>
    </location>
</feature>
<sequence length="606" mass="68511">MLKNMSGLYAANGINPGISVKFPSAFHFLPHLLDNPNSLKLAYLMSKNREGVSLVLGIPTVKREKYSYLMDTLQNLIDGLSSEEANDTIIVILIAETAMEYILQIAKEVEMKFPSQVESGLIEIIAPSSGYYPNFDKLRITLGDSSERVKWRSKQNLDYAFLMSYCQTKGTFYVQLEDDILAKPSYAAIMRKFAIEKTAKKDPWIVLDFCQLGFIGKLFKTAELPWLINFFQMFFNDKPVDWLLDYLITTKICNWEKNDNCKADKAKVWIHYKPSLFQHIGMHSSLKGKVQKLKDKQFGKVALFFPHNNPPAEVVSGIKHYKQYTLKRAYLGETFFWGLLPQPGDQLLFNLTPPVTLKRFYFRSGNAEHPTDKFYNTTVEVKPVQPIQNLNFSNVTQDGFIIVDSITLVPPVNTCDVSNDLTNEESGNGYIMVEYNLPGSQLQAPDKINEQNNDNDTLLPNSQDDVLLSELREKSRGECQGNSAAAARRYGVYSNRNTADRRLFLTIDRRLRETGTFQPQVGGNSGHPIMDATDEDILEIIEEVPGTSARVITKCSSRKFDSAGIASGSLNNSIGKISSLRLNVHSESDNWAILSEIHLQDDSRIR</sequence>
<dbReference type="AlphaFoldDB" id="A0A9N9XJS4"/>
<dbReference type="PANTHER" id="PTHR12062">
    <property type="entry name" value="N-ACETYLGLUCOSAMINYLTRANSFERASE VI"/>
    <property type="match status" value="1"/>
</dbReference>
<feature type="domain" description="MGAT4 conserved region" evidence="4">
    <location>
        <begin position="22"/>
        <end position="298"/>
    </location>
</feature>
<dbReference type="InterPro" id="IPR057279">
    <property type="entry name" value="MGAT4"/>
</dbReference>
<evidence type="ECO:0000259" key="5">
    <source>
        <dbReference type="Pfam" id="PF23524"/>
    </source>
</evidence>
<keyword evidence="3" id="KW-0808">Transferase</keyword>
<dbReference type="GO" id="GO:0005793">
    <property type="term" value="C:endoplasmic reticulum-Golgi intermediate compartment"/>
    <property type="evidence" value="ECO:0007669"/>
    <property type="project" value="TreeGrafter"/>
</dbReference>
<organism evidence="6 7">
    <name type="scientific">Diabrotica balteata</name>
    <name type="common">Banded cucumber beetle</name>
    <dbReference type="NCBI Taxonomy" id="107213"/>
    <lineage>
        <taxon>Eukaryota</taxon>
        <taxon>Metazoa</taxon>
        <taxon>Ecdysozoa</taxon>
        <taxon>Arthropoda</taxon>
        <taxon>Hexapoda</taxon>
        <taxon>Insecta</taxon>
        <taxon>Pterygota</taxon>
        <taxon>Neoptera</taxon>
        <taxon>Endopterygota</taxon>
        <taxon>Coleoptera</taxon>
        <taxon>Polyphaga</taxon>
        <taxon>Cucujiformia</taxon>
        <taxon>Chrysomeloidea</taxon>
        <taxon>Chrysomelidae</taxon>
        <taxon>Galerucinae</taxon>
        <taxon>Diabroticina</taxon>
        <taxon>Diabroticites</taxon>
        <taxon>Diabrotica</taxon>
    </lineage>
</organism>
<name>A0A9N9XJS4_DIABA</name>
<dbReference type="GO" id="GO:0006487">
    <property type="term" value="P:protein N-linked glycosylation"/>
    <property type="evidence" value="ECO:0007669"/>
    <property type="project" value="TreeGrafter"/>
</dbReference>
<evidence type="ECO:0000256" key="2">
    <source>
        <dbReference type="ARBA" id="ARBA00022676"/>
    </source>
</evidence>
<keyword evidence="7" id="KW-1185">Reference proteome</keyword>
<evidence type="ECO:0000256" key="3">
    <source>
        <dbReference type="ARBA" id="ARBA00022679"/>
    </source>
</evidence>
<dbReference type="Proteomes" id="UP001153709">
    <property type="component" value="Chromosome 8"/>
</dbReference>
<dbReference type="GO" id="GO:0008375">
    <property type="term" value="F:acetylglucosaminyltransferase activity"/>
    <property type="evidence" value="ECO:0007669"/>
    <property type="project" value="TreeGrafter"/>
</dbReference>
<dbReference type="PANTHER" id="PTHR12062:SF9">
    <property type="entry name" value="ALPHA-1,3-MANNOSYL-GLYCOPROTEIN 4-BETA-N-ACETYLGLUCOSAMINYLTRANSFERASE A, ISOFORM A"/>
    <property type="match status" value="1"/>
</dbReference>
<proteinExistence type="predicted"/>
<evidence type="ECO:0000313" key="7">
    <source>
        <dbReference type="Proteomes" id="UP001153709"/>
    </source>
</evidence>
<dbReference type="Pfam" id="PF23524">
    <property type="entry name" value="MGAT4A_C"/>
    <property type="match status" value="1"/>
</dbReference>
<protein>
    <recommendedName>
        <fullName evidence="8">Alpha-1,3-mannosyl-glycoprotein 4-beta-N-acetylglucosaminyltransferase B</fullName>
    </recommendedName>
</protein>
<dbReference type="GO" id="GO:0005783">
    <property type="term" value="C:endoplasmic reticulum"/>
    <property type="evidence" value="ECO:0007669"/>
    <property type="project" value="TreeGrafter"/>
</dbReference>
<keyword evidence="2" id="KW-0328">Glycosyltransferase</keyword>